<dbReference type="Proteomes" id="UP001610334">
    <property type="component" value="Unassembled WGS sequence"/>
</dbReference>
<gene>
    <name evidence="13" type="ORF">BJX63DRAFT_171543</name>
</gene>
<dbReference type="InterPro" id="IPR021109">
    <property type="entry name" value="Peptidase_aspartic_dom_sf"/>
</dbReference>
<evidence type="ECO:0000256" key="6">
    <source>
        <dbReference type="ARBA" id="ARBA00022750"/>
    </source>
</evidence>
<evidence type="ECO:0000256" key="2">
    <source>
        <dbReference type="ARBA" id="ARBA00007447"/>
    </source>
</evidence>
<feature type="signal peptide" evidence="11">
    <location>
        <begin position="1"/>
        <end position="20"/>
    </location>
</feature>
<feature type="domain" description="Peptidase A1" evidence="12">
    <location>
        <begin position="86"/>
        <end position="384"/>
    </location>
</feature>
<dbReference type="CDD" id="cd06097">
    <property type="entry name" value="Aspergillopepsin_like"/>
    <property type="match status" value="1"/>
</dbReference>
<comment type="catalytic activity">
    <reaction evidence="1">
        <text>Hydrolysis of proteins with broad specificity. Generally favors hydrophobic residues in P1 and P1', but also accepts Lys in P1, which leads to activation of trypsinogen. Does not clot milk.</text>
        <dbReference type="EC" id="3.4.23.18"/>
    </reaction>
</comment>
<dbReference type="PANTHER" id="PTHR47966">
    <property type="entry name" value="BETA-SITE APP-CLEAVING ENZYME, ISOFORM A-RELATED"/>
    <property type="match status" value="1"/>
</dbReference>
<protein>
    <recommendedName>
        <fullName evidence="4">Aspergillopepsin-1</fullName>
        <ecNumber evidence="3">3.4.23.18</ecNumber>
    </recommendedName>
    <alternativeName>
        <fullName evidence="8">Aspergillopepsin I</fullName>
    </alternativeName>
    <alternativeName>
        <fullName evidence="9">Aspergillopeptidase A</fullName>
    </alternativeName>
</protein>
<evidence type="ECO:0000256" key="1">
    <source>
        <dbReference type="ARBA" id="ARBA00000391"/>
    </source>
</evidence>
<dbReference type="PROSITE" id="PS00141">
    <property type="entry name" value="ASP_PROTEASE"/>
    <property type="match status" value="1"/>
</dbReference>
<sequence length="387" mass="41062">MVVFSKAATIVLGLASVASAAPTISIPRQRFTVNQVSRQGSKPSINLPGIYANALAKYGAAVPTHVRVAAVHGSAVATPEEDDVEYLTPVNVGGTVLNLDLDTGSADLWVFSEELPPVQQSGHSVYRPSDNATRMSGYSWQISYGDGSGAGGDVYRDNVTIGGISARSQAVEAAQHVSQRFLQDQNNDGVLGLAFSSINAVEPRAQTTWFDTVRSQLDAPVFAVTLKHQAAGSYDFGFIDESKFTGSLAYAHIDSSQGFWMFSATAGSSQFNAIADTGTTLIIIDSTIAETYYSQVRGAQESYLYGGWVFPCSVNLPSFTVTINGYDAVVPGEHIRYASVTEGSSTCFGGIQGNQGLNFSILGDVFLKSQYVVFDSQGPRLGIAPQA</sequence>
<comment type="similarity">
    <text evidence="2 10">Belongs to the peptidase A1 family.</text>
</comment>
<accession>A0ABR4HIA2</accession>
<keyword evidence="11" id="KW-0732">Signal</keyword>
<feature type="chain" id="PRO_5046774395" description="Aspergillopepsin-1" evidence="11">
    <location>
        <begin position="21"/>
        <end position="387"/>
    </location>
</feature>
<evidence type="ECO:0000256" key="5">
    <source>
        <dbReference type="ARBA" id="ARBA00022670"/>
    </source>
</evidence>
<dbReference type="SUPFAM" id="SSF50630">
    <property type="entry name" value="Acid proteases"/>
    <property type="match status" value="1"/>
</dbReference>
<evidence type="ECO:0000313" key="14">
    <source>
        <dbReference type="Proteomes" id="UP001610334"/>
    </source>
</evidence>
<dbReference type="EC" id="3.4.23.18" evidence="3"/>
<evidence type="ECO:0000256" key="4">
    <source>
        <dbReference type="ARBA" id="ARBA00020252"/>
    </source>
</evidence>
<dbReference type="InterPro" id="IPR001969">
    <property type="entry name" value="Aspartic_peptidase_AS"/>
</dbReference>
<name>A0ABR4HIA2_9EURO</name>
<dbReference type="InterPro" id="IPR033121">
    <property type="entry name" value="PEPTIDASE_A1"/>
</dbReference>
<organism evidence="13 14">
    <name type="scientific">Aspergillus granulosus</name>
    <dbReference type="NCBI Taxonomy" id="176169"/>
    <lineage>
        <taxon>Eukaryota</taxon>
        <taxon>Fungi</taxon>
        <taxon>Dikarya</taxon>
        <taxon>Ascomycota</taxon>
        <taxon>Pezizomycotina</taxon>
        <taxon>Eurotiomycetes</taxon>
        <taxon>Eurotiomycetidae</taxon>
        <taxon>Eurotiales</taxon>
        <taxon>Aspergillaceae</taxon>
        <taxon>Aspergillus</taxon>
        <taxon>Aspergillus subgen. Nidulantes</taxon>
    </lineage>
</organism>
<dbReference type="PROSITE" id="PS51767">
    <property type="entry name" value="PEPTIDASE_A1"/>
    <property type="match status" value="1"/>
</dbReference>
<evidence type="ECO:0000313" key="13">
    <source>
        <dbReference type="EMBL" id="KAL2815185.1"/>
    </source>
</evidence>
<proteinExistence type="inferred from homology"/>
<dbReference type="PRINTS" id="PR00792">
    <property type="entry name" value="PEPSIN"/>
</dbReference>
<dbReference type="Pfam" id="PF00026">
    <property type="entry name" value="Asp"/>
    <property type="match status" value="1"/>
</dbReference>
<evidence type="ECO:0000256" key="10">
    <source>
        <dbReference type="RuleBase" id="RU000454"/>
    </source>
</evidence>
<dbReference type="InterPro" id="IPR034163">
    <property type="entry name" value="Aspergillopepsin-like_cat_dom"/>
</dbReference>
<dbReference type="EMBL" id="JBFXLT010000029">
    <property type="protein sequence ID" value="KAL2815185.1"/>
    <property type="molecule type" value="Genomic_DNA"/>
</dbReference>
<keyword evidence="5 10" id="KW-0645">Protease</keyword>
<keyword evidence="7 10" id="KW-0378">Hydrolase</keyword>
<evidence type="ECO:0000256" key="11">
    <source>
        <dbReference type="SAM" id="SignalP"/>
    </source>
</evidence>
<reference evidence="13 14" key="1">
    <citation type="submission" date="2024-07" db="EMBL/GenBank/DDBJ databases">
        <title>Section-level genome sequencing and comparative genomics of Aspergillus sections Usti and Cavernicolus.</title>
        <authorList>
            <consortium name="Lawrence Berkeley National Laboratory"/>
            <person name="Nybo J.L."/>
            <person name="Vesth T.C."/>
            <person name="Theobald S."/>
            <person name="Frisvad J.C."/>
            <person name="Larsen T.O."/>
            <person name="Kjaerboelling I."/>
            <person name="Rothschild-Mancinelli K."/>
            <person name="Lyhne E.K."/>
            <person name="Kogle M.E."/>
            <person name="Barry K."/>
            <person name="Clum A."/>
            <person name="Na H."/>
            <person name="Ledsgaard L."/>
            <person name="Lin J."/>
            <person name="Lipzen A."/>
            <person name="Kuo A."/>
            <person name="Riley R."/>
            <person name="Mondo S."/>
            <person name="Labutti K."/>
            <person name="Haridas S."/>
            <person name="Pangalinan J."/>
            <person name="Salamov A.A."/>
            <person name="Simmons B.A."/>
            <person name="Magnuson J.K."/>
            <person name="Chen J."/>
            <person name="Drula E."/>
            <person name="Henrissat B."/>
            <person name="Wiebenga A."/>
            <person name="Lubbers R.J."/>
            <person name="Gomes A.C."/>
            <person name="Makela M.R."/>
            <person name="Stajich J."/>
            <person name="Grigoriev I.V."/>
            <person name="Mortensen U.H."/>
            <person name="De Vries R.P."/>
            <person name="Baker S.E."/>
            <person name="Andersen M.R."/>
        </authorList>
    </citation>
    <scope>NUCLEOTIDE SEQUENCE [LARGE SCALE GENOMIC DNA]</scope>
    <source>
        <strain evidence="13 14">CBS 588.65</strain>
    </source>
</reference>
<comment type="caution">
    <text evidence="13">The sequence shown here is derived from an EMBL/GenBank/DDBJ whole genome shotgun (WGS) entry which is preliminary data.</text>
</comment>
<dbReference type="Gene3D" id="2.40.70.10">
    <property type="entry name" value="Acid Proteases"/>
    <property type="match status" value="2"/>
</dbReference>
<dbReference type="PANTHER" id="PTHR47966:SF2">
    <property type="entry name" value="ASPERGILLOPEPSIN-1-RELATED"/>
    <property type="match status" value="1"/>
</dbReference>
<keyword evidence="14" id="KW-1185">Reference proteome</keyword>
<evidence type="ECO:0000256" key="3">
    <source>
        <dbReference type="ARBA" id="ARBA00013210"/>
    </source>
</evidence>
<dbReference type="InterPro" id="IPR001461">
    <property type="entry name" value="Aspartic_peptidase_A1"/>
</dbReference>
<evidence type="ECO:0000256" key="9">
    <source>
        <dbReference type="ARBA" id="ARBA00033457"/>
    </source>
</evidence>
<evidence type="ECO:0000256" key="7">
    <source>
        <dbReference type="ARBA" id="ARBA00022801"/>
    </source>
</evidence>
<evidence type="ECO:0000256" key="8">
    <source>
        <dbReference type="ARBA" id="ARBA00029931"/>
    </source>
</evidence>
<evidence type="ECO:0000259" key="12">
    <source>
        <dbReference type="PROSITE" id="PS51767"/>
    </source>
</evidence>
<keyword evidence="6 10" id="KW-0064">Aspartyl protease</keyword>